<dbReference type="PANTHER" id="PTHR12558:SF13">
    <property type="entry name" value="CELL DIVISION CYCLE PROTEIN 27 HOMOLOG"/>
    <property type="match status" value="1"/>
</dbReference>
<dbReference type="EMBL" id="CP028941">
    <property type="protein sequence ID" value="QKM63319.1"/>
    <property type="molecule type" value="Genomic_DNA"/>
</dbReference>
<dbReference type="KEGG" id="pani:DCO16_09870"/>
<evidence type="ECO:0000313" key="3">
    <source>
        <dbReference type="Proteomes" id="UP000500806"/>
    </source>
</evidence>
<feature type="repeat" description="TPR" evidence="1">
    <location>
        <begin position="112"/>
        <end position="145"/>
    </location>
</feature>
<proteinExistence type="predicted"/>
<dbReference type="RefSeq" id="WP_173943485.1">
    <property type="nucleotide sequence ID" value="NZ_CBCSCD010000002.1"/>
</dbReference>
<organism evidence="2 3">
    <name type="scientific">Polynucleobacter antarcticus</name>
    <dbReference type="NCBI Taxonomy" id="1743162"/>
    <lineage>
        <taxon>Bacteria</taxon>
        <taxon>Pseudomonadati</taxon>
        <taxon>Pseudomonadota</taxon>
        <taxon>Betaproteobacteria</taxon>
        <taxon>Burkholderiales</taxon>
        <taxon>Burkholderiaceae</taxon>
        <taxon>Polynucleobacter</taxon>
    </lineage>
</organism>
<dbReference type="Pfam" id="PF13432">
    <property type="entry name" value="TPR_16"/>
    <property type="match status" value="1"/>
</dbReference>
<dbReference type="InterPro" id="IPR019734">
    <property type="entry name" value="TPR_rpt"/>
</dbReference>
<dbReference type="InterPro" id="IPR011990">
    <property type="entry name" value="TPR-like_helical_dom_sf"/>
</dbReference>
<dbReference type="AlphaFoldDB" id="A0A6M9PRN6"/>
<evidence type="ECO:0000256" key="1">
    <source>
        <dbReference type="PROSITE-ProRule" id="PRU00339"/>
    </source>
</evidence>
<protein>
    <submittedName>
        <fullName evidence="2">Pilus assembly protein PilF</fullName>
    </submittedName>
</protein>
<dbReference type="PANTHER" id="PTHR12558">
    <property type="entry name" value="CELL DIVISION CYCLE 16,23,27"/>
    <property type="match status" value="1"/>
</dbReference>
<dbReference type="SMART" id="SM00028">
    <property type="entry name" value="TPR"/>
    <property type="match status" value="5"/>
</dbReference>
<keyword evidence="1" id="KW-0802">TPR repeat</keyword>
<sequence length="191" mass="22009">MSVKKHNLTWFFLKWRASAFIVLGMKSQAMEVFEQMLQQFPNDAYAIGSLAFMKTELGDKEGAIADYKRLTLLSEVSAATWYNLGFLQEELGQVQDAEHSFRQAIKLNEKLDLAWYGLGLALIQLQRFDEAIKALKKNTTLQPMSPYAWYQLAKIYVERNQPDEASKIIHHLKQFEPKFAKQLEQETGLTA</sequence>
<accession>A0A6M9PRN6</accession>
<dbReference type="Proteomes" id="UP000500806">
    <property type="component" value="Chromosome"/>
</dbReference>
<dbReference type="Gene3D" id="1.25.40.10">
    <property type="entry name" value="Tetratricopeptide repeat domain"/>
    <property type="match status" value="1"/>
</dbReference>
<dbReference type="PROSITE" id="PS50005">
    <property type="entry name" value="TPR"/>
    <property type="match status" value="2"/>
</dbReference>
<name>A0A6M9PRN6_9BURK</name>
<keyword evidence="3" id="KW-1185">Reference proteome</keyword>
<evidence type="ECO:0000313" key="2">
    <source>
        <dbReference type="EMBL" id="QKM63319.1"/>
    </source>
</evidence>
<dbReference type="SUPFAM" id="SSF48452">
    <property type="entry name" value="TPR-like"/>
    <property type="match status" value="1"/>
</dbReference>
<feature type="repeat" description="TPR" evidence="1">
    <location>
        <begin position="78"/>
        <end position="111"/>
    </location>
</feature>
<dbReference type="Pfam" id="PF13174">
    <property type="entry name" value="TPR_6"/>
    <property type="match status" value="1"/>
</dbReference>
<reference evidence="2 3" key="1">
    <citation type="submission" date="2018-04" db="EMBL/GenBank/DDBJ databases">
        <title>Polynucleobacter sp. LimPoW16 genome.</title>
        <authorList>
            <person name="Hahn M.W."/>
        </authorList>
    </citation>
    <scope>NUCLEOTIDE SEQUENCE [LARGE SCALE GENOMIC DNA]</scope>
    <source>
        <strain evidence="2 3">LimPoW16</strain>
    </source>
</reference>
<gene>
    <name evidence="2" type="ORF">DCO16_09870</name>
</gene>